<organism evidence="12 13">
    <name type="scientific">Hypsibius exemplaris</name>
    <name type="common">Freshwater tardigrade</name>
    <dbReference type="NCBI Taxonomy" id="2072580"/>
    <lineage>
        <taxon>Eukaryota</taxon>
        <taxon>Metazoa</taxon>
        <taxon>Ecdysozoa</taxon>
        <taxon>Tardigrada</taxon>
        <taxon>Eutardigrada</taxon>
        <taxon>Parachela</taxon>
        <taxon>Hypsibioidea</taxon>
        <taxon>Hypsibiidae</taxon>
        <taxon>Hypsibius</taxon>
    </lineage>
</organism>
<feature type="compositionally biased region" description="Basic and acidic residues" evidence="10">
    <location>
        <begin position="811"/>
        <end position="823"/>
    </location>
</feature>
<comment type="caution">
    <text evidence="12">The sequence shown here is derived from an EMBL/GenBank/DDBJ whole genome shotgun (WGS) entry which is preliminary data.</text>
</comment>
<feature type="compositionally biased region" description="Low complexity" evidence="10">
    <location>
        <begin position="630"/>
        <end position="641"/>
    </location>
</feature>
<keyword evidence="5" id="KW-1003">Cell membrane</keyword>
<dbReference type="OrthoDB" id="6282239at2759"/>
<proteinExistence type="inferred from homology"/>
<comment type="similarity">
    <text evidence="3">Belongs to the MADD family.</text>
</comment>
<evidence type="ECO:0000259" key="11">
    <source>
        <dbReference type="PROSITE" id="PS50211"/>
    </source>
</evidence>
<dbReference type="SMART" id="SM00801">
    <property type="entry name" value="dDENN"/>
    <property type="match status" value="1"/>
</dbReference>
<evidence type="ECO:0000256" key="10">
    <source>
        <dbReference type="SAM" id="MobiDB-lite"/>
    </source>
</evidence>
<dbReference type="GO" id="GO:0016301">
    <property type="term" value="F:kinase activity"/>
    <property type="evidence" value="ECO:0007669"/>
    <property type="project" value="UniProtKB-KW"/>
</dbReference>
<feature type="compositionally biased region" description="Low complexity" evidence="10">
    <location>
        <begin position="1094"/>
        <end position="1104"/>
    </location>
</feature>
<dbReference type="PROSITE" id="PS50211">
    <property type="entry name" value="DENN"/>
    <property type="match status" value="1"/>
</dbReference>
<feature type="compositionally biased region" description="Low complexity" evidence="10">
    <location>
        <begin position="1139"/>
        <end position="1148"/>
    </location>
</feature>
<dbReference type="SMART" id="SM00800">
    <property type="entry name" value="uDENN"/>
    <property type="match status" value="1"/>
</dbReference>
<feature type="compositionally biased region" description="Basic and acidic residues" evidence="10">
    <location>
        <begin position="1709"/>
        <end position="1718"/>
    </location>
</feature>
<feature type="region of interest" description="Disordered" evidence="10">
    <location>
        <begin position="1065"/>
        <end position="1166"/>
    </location>
</feature>
<dbReference type="GO" id="GO:0005886">
    <property type="term" value="C:plasma membrane"/>
    <property type="evidence" value="ECO:0007669"/>
    <property type="project" value="UniProtKB-SubCell"/>
</dbReference>
<dbReference type="GO" id="GO:0005085">
    <property type="term" value="F:guanyl-nucleotide exchange factor activity"/>
    <property type="evidence" value="ECO:0007669"/>
    <property type="project" value="UniProtKB-KW"/>
</dbReference>
<feature type="region of interest" description="Disordered" evidence="10">
    <location>
        <begin position="785"/>
        <end position="865"/>
    </location>
</feature>
<dbReference type="InterPro" id="IPR005112">
    <property type="entry name" value="dDENN_dom"/>
</dbReference>
<sequence>MDLSKKNLCPRLVDYVVFAGNRTPNASQNITRPQLLRRYPVADHKDFALPFEIAYFCQPEGNFTFKPKTSSDVRRTSSFTFTLTEKDTSKVRHGICYNFFRPARRSSTLVARNRKVSIDGFDSRFTLTSICLITHHPFLSTFRECLNVLHTVIDSCDFRAAKASGYRGQVWELLAGQIRAENVDAAVMREVREVETWIVRFLCAPVPVPGKTRLELDLLPLQTSHHIRFGFPDRTRFPLVDFPLHLPFELLGVDTGLRVLTCILLENKVLLRSKDVNAVSMCVMAYVAMLYPLEYMFPVIPLLPACMPSAEQLLLAPTPYIIGIPESFLSLKGELNVPDDVWLVDLDASRVYPPANGDELPPLPEAEGATLRSHIEQALHVMSHPDQDSGLNLQDEVVKNIHFGTQNADPSHSFPDVSPSAYGPDIAAVDVATRVAIVQFLNSPNVIGNLTEHIRTLRLYPRPVIAFQVYSFLKSRPLRSQFIDRFAKTQAVEFFAEWSLSPTNVAFLRAHTGISDPRVIGDKLKWFADQLQPIFFQVYDSNSTIGEAIAQSLNAEDQLHYTGQLSTDAADSDGDSPEADYQPAAMYDMDYARADFCYEIDVERLTYQMVCTDLEADFLRPPDGLQVPGSLISQSSSTQSIGDLNSDDDGSSHCSSPDDSRTNPSGPSDTGSDKRNGEPPSAEPKTPKPSLMNFRFGSSESNALQEIFGGNTNEQVAKLQNTMTDLKDKSKQNFQKATSLFKSLSAKDNVLETPLPLKISITGSDAANNTKDFVHDLATKLKKVGNSMDKSSVPEQQRPQPFGPFPSGRRNPLERNTLIRHDNAPSPPERSGFHGLGQRTGRQDPAAHRAHSFARSSESSTLSSDNQNFLKEVIDGVMTGETVGWLKLNRLKRLLEDESYRNFLISRLNANLGKQMSDEQYIDDVMLSRDQWNGYAKLLQISLAGLEKSFQSWGLGGMGSTFQILEIAYTHYSDMKSGRSQSSASQFMNMFQRPTTPSVHSDTSSRIRPSESFGLNSDQLASGFRSVMNNVKTLTNNTTSILISSHEDDLLPTPLLPSPLASVATTSGLGRQAPGTPSEIGSVPSSPDTEGPDSPSLSRRSSQSTDGLTGGGASDVHRLTPEIFQPADDSRSFLDPERSPFASPNSSRRSSRTSDDGSSVGSGRITRKLISHQSITSFNTAPGLGARGATNEHDALAPESYSRKSSLSSEFRYRHGHLFPASAAVSPGMASTTLDDTNRVYLFESLLGKNHPKVFYQMQFWDDAFIDAVAIERDFIGMDQGPGELLERYKNLADADKKRMEHDEDRLLTTMLYNLIAFMVSVQVQKPELRKTARRLLGKCHLGLACSMEIHKMLDQLDILNGNEIDLKPPVSRQTQKQSFTVLNGTDSSGDISFMEVRDDGLVVRSINGVAVERIYYDNLINMTYSPKTKVLCLWHREKVVTEDYPGHMAEPAATPATATTKLNQYYCKKSKELYHCIKECMERAASRGKAPMPGADLGGDFPIQDMKTGEGGLLQVTMDGVGLLFANSKYFMQLSHIRKCFTQKGGIFVLEEYNADTQQVIQRKYKSPMADQICYSVLCLFSYIAAGTAGGKDPSPNRARFDTVGRSLNPESVFSDGKAETLTEITQVLNDVPSRIEAFVGIFRMADLKERIKSGTEEQYDRMKIFLTNISDLMKNVENAAAESARVKKRATDEANAEQNRVSQQIRKVAEEGRGGNDSDGEEERIIGGHVRLRVFSGNAGDAVDNWLTRFETVATSLDWTEQKRLKQAPLYLADGAPIVWLAKETGGGASLFASWKLFKDAIVKRFEPTDFKKTIRRMLHEKWFYPNGDVEEYYNDVIKLCY</sequence>
<feature type="region of interest" description="Disordered" evidence="10">
    <location>
        <begin position="1180"/>
        <end position="1201"/>
    </location>
</feature>
<dbReference type="PANTHER" id="PTHR13008:SF7">
    <property type="entry name" value="MAP KINASE-ACTIVATING DEATH DOMAIN PROTEIN"/>
    <property type="match status" value="1"/>
</dbReference>
<evidence type="ECO:0000313" key="13">
    <source>
        <dbReference type="Proteomes" id="UP000192578"/>
    </source>
</evidence>
<dbReference type="InterPro" id="IPR056574">
    <property type="entry name" value="Death_MADD"/>
</dbReference>
<evidence type="ECO:0000313" key="12">
    <source>
        <dbReference type="EMBL" id="OQV14718.1"/>
    </source>
</evidence>
<protein>
    <recommendedName>
        <fullName evidence="4">MAP kinase-activating death domain protein</fullName>
    </recommendedName>
</protein>
<evidence type="ECO:0000256" key="2">
    <source>
        <dbReference type="ARBA" id="ARBA00004496"/>
    </source>
</evidence>
<dbReference type="Gene3D" id="3.30.450.200">
    <property type="match status" value="1"/>
</dbReference>
<feature type="compositionally biased region" description="Basic and acidic residues" evidence="10">
    <location>
        <begin position="1128"/>
        <end position="1138"/>
    </location>
</feature>
<feature type="region of interest" description="Disordered" evidence="10">
    <location>
        <begin position="1689"/>
        <end position="1724"/>
    </location>
</feature>
<keyword evidence="7" id="KW-0344">Guanine-nucleotide releasing factor</keyword>
<dbReference type="GO" id="GO:0005829">
    <property type="term" value="C:cytosol"/>
    <property type="evidence" value="ECO:0007669"/>
    <property type="project" value="TreeGrafter"/>
</dbReference>
<dbReference type="GO" id="GO:0006915">
    <property type="term" value="P:apoptotic process"/>
    <property type="evidence" value="ECO:0007669"/>
    <property type="project" value="UniProtKB-KW"/>
</dbReference>
<dbReference type="InterPro" id="IPR037516">
    <property type="entry name" value="Tripartite_DENN"/>
</dbReference>
<dbReference type="Pfam" id="PF02141">
    <property type="entry name" value="DENN"/>
    <property type="match status" value="1"/>
</dbReference>
<keyword evidence="13" id="KW-1185">Reference proteome</keyword>
<dbReference type="InterPro" id="IPR039980">
    <property type="entry name" value="MADD"/>
</dbReference>
<dbReference type="GO" id="GO:0032483">
    <property type="term" value="P:regulation of Rab protein signal transduction"/>
    <property type="evidence" value="ECO:0007669"/>
    <property type="project" value="TreeGrafter"/>
</dbReference>
<evidence type="ECO:0000256" key="8">
    <source>
        <dbReference type="ARBA" id="ARBA00022703"/>
    </source>
</evidence>
<keyword evidence="8" id="KW-0053">Apoptosis</keyword>
<evidence type="ECO:0000256" key="6">
    <source>
        <dbReference type="ARBA" id="ARBA00022490"/>
    </source>
</evidence>
<feature type="compositionally biased region" description="Polar residues" evidence="10">
    <location>
        <begin position="788"/>
        <end position="799"/>
    </location>
</feature>
<feature type="compositionally biased region" description="Polar residues" evidence="10">
    <location>
        <begin position="993"/>
        <end position="1002"/>
    </location>
</feature>
<dbReference type="InterPro" id="IPR057469">
    <property type="entry name" value="PH_MADD"/>
</dbReference>
<dbReference type="Proteomes" id="UP000192578">
    <property type="component" value="Unassembled WGS sequence"/>
</dbReference>
<evidence type="ECO:0000256" key="7">
    <source>
        <dbReference type="ARBA" id="ARBA00022658"/>
    </source>
</evidence>
<dbReference type="Gene3D" id="3.40.50.11500">
    <property type="match status" value="1"/>
</dbReference>
<dbReference type="Pfam" id="PF23629">
    <property type="entry name" value="Death_MADD"/>
    <property type="match status" value="1"/>
</dbReference>
<accession>A0A1W0WHN2</accession>
<keyword evidence="12" id="KW-0808">Transferase</keyword>
<dbReference type="FunFam" id="3.40.50.11500:FF:000002">
    <property type="entry name" value="MAP kinase-activating death domain protein-like Protein"/>
    <property type="match status" value="1"/>
</dbReference>
<feature type="compositionally biased region" description="Polar residues" evidence="10">
    <location>
        <begin position="1698"/>
        <end position="1707"/>
    </location>
</feature>
<name>A0A1W0WHN2_HYPEX</name>
<dbReference type="Pfam" id="PF03456">
    <property type="entry name" value="uDENN"/>
    <property type="match status" value="1"/>
</dbReference>
<evidence type="ECO:0000256" key="5">
    <source>
        <dbReference type="ARBA" id="ARBA00022475"/>
    </source>
</evidence>
<evidence type="ECO:0000256" key="1">
    <source>
        <dbReference type="ARBA" id="ARBA00004236"/>
    </source>
</evidence>
<keyword evidence="9" id="KW-0472">Membrane</keyword>
<gene>
    <name evidence="12" type="ORF">BV898_11090</name>
</gene>
<feature type="region of interest" description="Disordered" evidence="10">
    <location>
        <begin position="993"/>
        <end position="1014"/>
    </location>
</feature>
<dbReference type="Pfam" id="PF25328">
    <property type="entry name" value="PH_MADD"/>
    <property type="match status" value="1"/>
</dbReference>
<keyword evidence="12" id="KW-0418">Kinase</keyword>
<dbReference type="EMBL" id="MTYJ01000100">
    <property type="protein sequence ID" value="OQV14718.1"/>
    <property type="molecule type" value="Genomic_DNA"/>
</dbReference>
<keyword evidence="6" id="KW-0963">Cytoplasm</keyword>
<evidence type="ECO:0000256" key="9">
    <source>
        <dbReference type="ARBA" id="ARBA00023136"/>
    </source>
</evidence>
<dbReference type="SMART" id="SM00799">
    <property type="entry name" value="DENN"/>
    <property type="match status" value="1"/>
</dbReference>
<dbReference type="PANTHER" id="PTHR13008">
    <property type="entry name" value="MAP-KINASE ACTIVATING DEATH DOMAIN PROTEIN MADD /DENN/AEX-3 C.ELEGANS"/>
    <property type="match status" value="1"/>
</dbReference>
<dbReference type="InterPro" id="IPR043153">
    <property type="entry name" value="DENN_C"/>
</dbReference>
<evidence type="ECO:0000256" key="4">
    <source>
        <dbReference type="ARBA" id="ARBA00017868"/>
    </source>
</evidence>
<feature type="domain" description="UDENN" evidence="11">
    <location>
        <begin position="14"/>
        <end position="513"/>
    </location>
</feature>
<feature type="region of interest" description="Disordered" evidence="10">
    <location>
        <begin position="625"/>
        <end position="695"/>
    </location>
</feature>
<dbReference type="InterPro" id="IPR005113">
    <property type="entry name" value="uDENN_dom"/>
</dbReference>
<reference evidence="13" key="1">
    <citation type="submission" date="2017-01" db="EMBL/GenBank/DDBJ databases">
        <title>Comparative genomics of anhydrobiosis in the tardigrade Hypsibius dujardini.</title>
        <authorList>
            <person name="Yoshida Y."/>
            <person name="Koutsovoulos G."/>
            <person name="Laetsch D."/>
            <person name="Stevens L."/>
            <person name="Kumar S."/>
            <person name="Horikawa D."/>
            <person name="Ishino K."/>
            <person name="Komine S."/>
            <person name="Tomita M."/>
            <person name="Blaxter M."/>
            <person name="Arakawa K."/>
        </authorList>
    </citation>
    <scope>NUCLEOTIDE SEQUENCE [LARGE SCALE GENOMIC DNA]</scope>
    <source>
        <strain evidence="13">Z151</strain>
    </source>
</reference>
<comment type="subcellular location">
    <subcellularLocation>
        <location evidence="1">Cell membrane</location>
    </subcellularLocation>
    <subcellularLocation>
        <location evidence="2">Cytoplasm</location>
    </subcellularLocation>
</comment>
<evidence type="ECO:0000256" key="3">
    <source>
        <dbReference type="ARBA" id="ARBA00005978"/>
    </source>
</evidence>
<dbReference type="InterPro" id="IPR001194">
    <property type="entry name" value="cDENN_dom"/>
</dbReference>
<dbReference type="GO" id="GO:0042981">
    <property type="term" value="P:regulation of apoptotic process"/>
    <property type="evidence" value="ECO:0007669"/>
    <property type="project" value="TreeGrafter"/>
</dbReference>